<reference evidence="1 2" key="1">
    <citation type="journal article" date="2018" name="Nat. Genet.">
        <title>The Rosa genome provides new insights in the design of modern roses.</title>
        <authorList>
            <person name="Bendahmane M."/>
        </authorList>
    </citation>
    <scope>NUCLEOTIDE SEQUENCE [LARGE SCALE GENOMIC DNA]</scope>
    <source>
        <strain evidence="2">cv. Old Blush</strain>
    </source>
</reference>
<proteinExistence type="predicted"/>
<dbReference type="EMBL" id="PDCK01000042">
    <property type="protein sequence ID" value="PRQ36875.1"/>
    <property type="molecule type" value="Genomic_DNA"/>
</dbReference>
<accession>A0A2P6QRR2</accession>
<evidence type="ECO:0000313" key="2">
    <source>
        <dbReference type="Proteomes" id="UP000238479"/>
    </source>
</evidence>
<keyword evidence="2" id="KW-1185">Reference proteome</keyword>
<gene>
    <name evidence="1" type="ORF">RchiOBHm_Chr4g0396381</name>
</gene>
<sequence length="83" mass="9786">MSQQLVIVRKVVFDNRSVLKVLNPCMQSRQSVWLEQFHPYHFLDGFKPGSQPSMYYVYQSYAVSPEKLLVSKALLFQCPQRFQ</sequence>
<name>A0A2P6QRR2_ROSCH</name>
<organism evidence="1 2">
    <name type="scientific">Rosa chinensis</name>
    <name type="common">China rose</name>
    <dbReference type="NCBI Taxonomy" id="74649"/>
    <lineage>
        <taxon>Eukaryota</taxon>
        <taxon>Viridiplantae</taxon>
        <taxon>Streptophyta</taxon>
        <taxon>Embryophyta</taxon>
        <taxon>Tracheophyta</taxon>
        <taxon>Spermatophyta</taxon>
        <taxon>Magnoliopsida</taxon>
        <taxon>eudicotyledons</taxon>
        <taxon>Gunneridae</taxon>
        <taxon>Pentapetalae</taxon>
        <taxon>rosids</taxon>
        <taxon>fabids</taxon>
        <taxon>Rosales</taxon>
        <taxon>Rosaceae</taxon>
        <taxon>Rosoideae</taxon>
        <taxon>Rosoideae incertae sedis</taxon>
        <taxon>Rosa</taxon>
    </lineage>
</organism>
<comment type="caution">
    <text evidence="1">The sequence shown here is derived from an EMBL/GenBank/DDBJ whole genome shotgun (WGS) entry which is preliminary data.</text>
</comment>
<dbReference type="AlphaFoldDB" id="A0A2P6QRR2"/>
<evidence type="ECO:0000313" key="1">
    <source>
        <dbReference type="EMBL" id="PRQ36875.1"/>
    </source>
</evidence>
<protein>
    <submittedName>
        <fullName evidence="1">Uncharacterized protein</fullName>
    </submittedName>
</protein>
<dbReference type="Gramene" id="PRQ36875">
    <property type="protein sequence ID" value="PRQ36875"/>
    <property type="gene ID" value="RchiOBHm_Chr4g0396381"/>
</dbReference>
<dbReference type="Proteomes" id="UP000238479">
    <property type="component" value="Chromosome 4"/>
</dbReference>